<evidence type="ECO:0000313" key="5">
    <source>
        <dbReference type="Proteomes" id="UP001649230"/>
    </source>
</evidence>
<dbReference type="PROSITE" id="PS51272">
    <property type="entry name" value="SLH"/>
    <property type="match status" value="2"/>
</dbReference>
<dbReference type="InterPro" id="IPR051465">
    <property type="entry name" value="Cell_Envelope_Struct_Comp"/>
</dbReference>
<dbReference type="Gene3D" id="1.20.1270.90">
    <property type="entry name" value="AF1782-like"/>
    <property type="match status" value="1"/>
</dbReference>
<reference evidence="4 5" key="1">
    <citation type="journal article" date="2024" name="Int. J. Syst. Evol. Microbiol.">
        <title>Paenibacillus hexagrammi sp. nov., a novel bacterium isolated from the gut content of Hexagrammos agrammus.</title>
        <authorList>
            <person name="Jung H.K."/>
            <person name="Kim D.G."/>
            <person name="Zin H."/>
            <person name="Park J."/>
            <person name="Jung H."/>
            <person name="Kim Y.O."/>
            <person name="Kong H.J."/>
            <person name="Kim J.W."/>
            <person name="Kim Y.S."/>
        </authorList>
    </citation>
    <scope>NUCLEOTIDE SEQUENCE [LARGE SCALE GENOMIC DNA]</scope>
    <source>
        <strain evidence="4 5">YPD9-1</strain>
    </source>
</reference>
<dbReference type="RefSeq" id="WP_235118535.1">
    <property type="nucleotide sequence ID" value="NZ_CP090978.1"/>
</dbReference>
<sequence length="929" mass="99089">MNKDWTKWLVTTMMLSMAVQPASSLAAEKKDSSAAPGLSFQDFTQISPAKIKAVQEAVSQGLMSGYPDGAFHPDGLLTREELAVVLAKALQLQVNSQVTSSFSDVSDSWGTSYIEAVRKAGLMGGDSNEHFRPSDTVTREELATVFVRALHASDVKGGERDQITDADEVSSWAGQSVDTALRLQLLPKKEGGFAPKEPVQREDIALFLTDIFNHKQQTAVINKIDGDIVTIDGKPYLIDDQMKKLFSSQNKEALEGATITYTSSNRNMNGMTELTISKSGKADQPVTLDVSGKSLSGVLHISGDYVVLKGDSFEQVEVQQGAAHLDVNGKVSKLNVQSTGNVALTGNNTIENMKVSDKNVRITLSQGSMIDKLELPEQVSAPDVITNYEVMNNHVTGGASPSTSTSGSSSGSKKRNHSPEVARELDDLQTTVNFGDLHVDLTDAFSDSDYDQLQLQAVSSDSVVASVYMQGSELTLEPLQEGVTTITVTANDGRGGQAQNSFELQVVPPDYSAPILVGQLPNKRVELNDGNAEIDLNGLFEVMNGDTLTLSAESSQSVVSSVYVNQAQLVVTPLTTGESTITVTATNSQADSNTTTFDVHIVDTTALAQEIADSETLLAGAVVGTDPGNYPQSAVDDFLQAVNEAKGVKSADSSVQQDMVDALSTLQAAAATFHSTKVSDGPFTAELAAGAKLYLNSNLSGTSGDVQIKDSNDVPFYSYGKRNIADLLKVKKNNQDLTFDYQTSSDFDVLDSSNVKVADVTVESDNPLVQVTAGTSGYTIHPLDAVTEATEAHLIFKIKDTHGSESSVSLPITMDETAPSVTDAVYADQSIVITFSEAILATIGGTVSVQFSDTGDFTTGHVDTLNNTTDFIVSINNNKFSIALNSDKWTALQSKLTAFSKFRVSISSYSDYSANPLSISNQEISIGQP</sequence>
<keyword evidence="5" id="KW-1185">Reference proteome</keyword>
<accession>A0ABY3SFF5</accession>
<feature type="region of interest" description="Disordered" evidence="1">
    <location>
        <begin position="393"/>
        <end position="421"/>
    </location>
</feature>
<feature type="domain" description="SLH" evidence="3">
    <location>
        <begin position="101"/>
        <end position="160"/>
    </location>
</feature>
<dbReference type="PANTHER" id="PTHR43308">
    <property type="entry name" value="OUTER MEMBRANE PROTEIN ALPHA-RELATED"/>
    <property type="match status" value="1"/>
</dbReference>
<dbReference type="InterPro" id="IPR001119">
    <property type="entry name" value="SLH_dom"/>
</dbReference>
<proteinExistence type="predicted"/>
<dbReference type="Gene3D" id="2.60.40.10">
    <property type="entry name" value="Immunoglobulins"/>
    <property type="match status" value="1"/>
</dbReference>
<dbReference type="EMBL" id="CP090978">
    <property type="protein sequence ID" value="UJF32190.1"/>
    <property type="molecule type" value="Genomic_DNA"/>
</dbReference>
<evidence type="ECO:0000313" key="4">
    <source>
        <dbReference type="EMBL" id="UJF32190.1"/>
    </source>
</evidence>
<dbReference type="Proteomes" id="UP001649230">
    <property type="component" value="Chromosome"/>
</dbReference>
<dbReference type="InterPro" id="IPR013783">
    <property type="entry name" value="Ig-like_fold"/>
</dbReference>
<gene>
    <name evidence="4" type="ORF">L0M14_21025</name>
</gene>
<organism evidence="4 5">
    <name type="scientific">Paenibacillus hexagrammi</name>
    <dbReference type="NCBI Taxonomy" id="2908839"/>
    <lineage>
        <taxon>Bacteria</taxon>
        <taxon>Bacillati</taxon>
        <taxon>Bacillota</taxon>
        <taxon>Bacilli</taxon>
        <taxon>Bacillales</taxon>
        <taxon>Paenibacillaceae</taxon>
        <taxon>Paenibacillus</taxon>
    </lineage>
</organism>
<evidence type="ECO:0000259" key="3">
    <source>
        <dbReference type="PROSITE" id="PS51272"/>
    </source>
</evidence>
<feature type="compositionally biased region" description="Low complexity" evidence="1">
    <location>
        <begin position="396"/>
        <end position="411"/>
    </location>
</feature>
<dbReference type="PANTHER" id="PTHR43308:SF5">
    <property type="entry name" value="S-LAYER PROTEIN _ PEPTIDOGLYCAN ENDO-BETA-N-ACETYLGLUCOSAMINIDASE"/>
    <property type="match status" value="1"/>
</dbReference>
<dbReference type="Pfam" id="PF00395">
    <property type="entry name" value="SLH"/>
    <property type="match status" value="3"/>
</dbReference>
<keyword evidence="2" id="KW-0732">Signal</keyword>
<feature type="chain" id="PRO_5045228092" evidence="2">
    <location>
        <begin position="27"/>
        <end position="929"/>
    </location>
</feature>
<feature type="domain" description="SLH" evidence="3">
    <location>
        <begin position="37"/>
        <end position="100"/>
    </location>
</feature>
<evidence type="ECO:0000256" key="2">
    <source>
        <dbReference type="SAM" id="SignalP"/>
    </source>
</evidence>
<protein>
    <submittedName>
        <fullName evidence="4">S-layer homology domain-containing protein</fullName>
    </submittedName>
</protein>
<dbReference type="Gene3D" id="2.60.40.1080">
    <property type="match status" value="1"/>
</dbReference>
<name>A0ABY3SFF5_9BACL</name>
<evidence type="ECO:0000256" key="1">
    <source>
        <dbReference type="SAM" id="MobiDB-lite"/>
    </source>
</evidence>
<feature type="signal peptide" evidence="2">
    <location>
        <begin position="1"/>
        <end position="26"/>
    </location>
</feature>